<dbReference type="AlphaFoldDB" id="A0A086TH77"/>
<evidence type="ECO:0000313" key="1">
    <source>
        <dbReference type="EMBL" id="KFH48709.1"/>
    </source>
</evidence>
<dbReference type="HOGENOM" id="CLU_014633_1_1_1"/>
<evidence type="ECO:0000313" key="2">
    <source>
        <dbReference type="Proteomes" id="UP000029964"/>
    </source>
</evidence>
<dbReference type="PANTHER" id="PTHR38663">
    <property type="match status" value="1"/>
</dbReference>
<dbReference type="OrthoDB" id="76038at2759"/>
<dbReference type="Proteomes" id="UP000029964">
    <property type="component" value="Unassembled WGS sequence"/>
</dbReference>
<name>A0A086TH77_HAPC1</name>
<proteinExistence type="predicted"/>
<comment type="caution">
    <text evidence="1">The sequence shown here is derived from an EMBL/GenBank/DDBJ whole genome shotgun (WGS) entry which is preliminary data.</text>
</comment>
<keyword evidence="2" id="KW-1185">Reference proteome</keyword>
<dbReference type="PANTHER" id="PTHR38663:SF1">
    <property type="entry name" value="L-ORNITHINE N(5)-MONOOXYGENASE"/>
    <property type="match status" value="1"/>
</dbReference>
<gene>
    <name evidence="1" type="ORF">ACRE_004050</name>
</gene>
<sequence>MSPSIEEAEIYDVIIVGAGPCGLATAARLREHAPDALFTDEEHRRYSWIGKYGGKVSLKHVRSGKKTLAKATRRPEYKLAVLDATSGSWMGRWKELFAKFEIAHLRSHMLWHVDPLDRDALLAHAYRTGRQDELLEMRHCVGREISKHGKKKQKATGPRAYGGKQTGRVKINLRDRNDYWNPSLSLFVDHCQDVVDRYNLDDDLVHKEAVRDIDYGVVRGVSAGDEKLFTVTTDNECRYAKIVVMAVGPANKPVIPRAPSMPQDGAIPQACHSMDMNEFPASIVQQRMAAGRPTNVLIVGGGLTSAQLSDLAVRRGVTKVWHIMRGQLRVKYFDVDLDWMGKYKNAEHSRFWTADSDEERLEIINEARGGGSFNFVYHKKIKKHVASGKVELREETKLRDAALEEVDGETKWTVETEPPIENLPRMDYIYFATGVKTDFTTLPYLQTILRKYPLKGYGGFPCLTEDLMWKDDVPLFLTGRLAALQLGPAAPNIGGAKLGAERIAWAIEDRIKPSGAEEWEAGQGQGLGGYLSGHGNMYSALVCE</sequence>
<dbReference type="InterPro" id="IPR036188">
    <property type="entry name" value="FAD/NAD-bd_sf"/>
</dbReference>
<organism evidence="1 2">
    <name type="scientific">Hapsidospora chrysogenum (strain ATCC 11550 / CBS 779.69 / DSM 880 / IAM 14645 / JCM 23072 / IMI 49137)</name>
    <name type="common">Acremonium chrysogenum</name>
    <dbReference type="NCBI Taxonomy" id="857340"/>
    <lineage>
        <taxon>Eukaryota</taxon>
        <taxon>Fungi</taxon>
        <taxon>Dikarya</taxon>
        <taxon>Ascomycota</taxon>
        <taxon>Pezizomycotina</taxon>
        <taxon>Sordariomycetes</taxon>
        <taxon>Hypocreomycetidae</taxon>
        <taxon>Hypocreales</taxon>
        <taxon>Bionectriaceae</taxon>
        <taxon>Hapsidospora</taxon>
    </lineage>
</organism>
<dbReference type="SUPFAM" id="SSF51905">
    <property type="entry name" value="FAD/NAD(P)-binding domain"/>
    <property type="match status" value="1"/>
</dbReference>
<dbReference type="EMBL" id="JPKY01000002">
    <property type="protein sequence ID" value="KFH48709.1"/>
    <property type="molecule type" value="Genomic_DNA"/>
</dbReference>
<reference evidence="2" key="1">
    <citation type="journal article" date="2014" name="Genome Announc.">
        <title>Genome sequence and annotation of Acremonium chrysogenum, producer of the beta-lactam antibiotic cephalosporin C.</title>
        <authorList>
            <person name="Terfehr D."/>
            <person name="Dahlmann T.A."/>
            <person name="Specht T."/>
            <person name="Zadra I."/>
            <person name="Kuernsteiner H."/>
            <person name="Kueck U."/>
        </authorList>
    </citation>
    <scope>NUCLEOTIDE SEQUENCE [LARGE SCALE GENOMIC DNA]</scope>
    <source>
        <strain evidence="2">ATCC 11550 / CBS 779.69 / DSM 880 / IAM 14645 / JCM 23072 / IMI 49137</strain>
    </source>
</reference>
<protein>
    <submittedName>
        <fullName evidence="1">Uncharacterized protein</fullName>
    </submittedName>
</protein>
<accession>A0A086TH77</accession>
<dbReference type="Gene3D" id="3.50.50.60">
    <property type="entry name" value="FAD/NAD(P)-binding domain"/>
    <property type="match status" value="2"/>
</dbReference>